<reference evidence="1 2" key="1">
    <citation type="submission" date="2015-12" db="EMBL/GenBank/DDBJ databases">
        <title>Genome sequence of Streptomyces sp. G25.</title>
        <authorList>
            <person name="Poehlein A."/>
            <person name="Roettig A."/>
            <person name="Hiessl S."/>
            <person name="Hauschild P."/>
            <person name="Schauer J."/>
            <person name="Madkour M.H."/>
            <person name="Al-Ansari A.M."/>
            <person name="Almakishah N.H."/>
            <person name="Steinbuechel A."/>
            <person name="Daniel R."/>
        </authorList>
    </citation>
    <scope>NUCLEOTIDE SEQUENCE [LARGE SCALE GENOMIC DNA]</scope>
    <source>
        <strain evidence="2">G25(2015)</strain>
    </source>
</reference>
<dbReference type="EMBL" id="LOHS01000114">
    <property type="protein sequence ID" value="OAH11157.1"/>
    <property type="molecule type" value="Genomic_DNA"/>
</dbReference>
<comment type="caution">
    <text evidence="1">The sequence shown here is derived from an EMBL/GenBank/DDBJ whole genome shotgun (WGS) entry which is preliminary data.</text>
</comment>
<organism evidence="1 2">
    <name type="scientific">Streptomyces jeddahensis</name>
    <dbReference type="NCBI Taxonomy" id="1716141"/>
    <lineage>
        <taxon>Bacteria</taxon>
        <taxon>Bacillati</taxon>
        <taxon>Actinomycetota</taxon>
        <taxon>Actinomycetes</taxon>
        <taxon>Kitasatosporales</taxon>
        <taxon>Streptomycetaceae</taxon>
        <taxon>Streptomyces</taxon>
    </lineage>
</organism>
<evidence type="ECO:0000313" key="1">
    <source>
        <dbReference type="EMBL" id="OAH11157.1"/>
    </source>
</evidence>
<dbReference type="PATRIC" id="fig|1716141.3.peg.5818"/>
<keyword evidence="2" id="KW-1185">Reference proteome</keyword>
<sequence>MLARSLHHAALLATGDAVPDMLKGLASRYETDPVAGMRADALTALTRLDPDRPAARRRLDAALAVPVFTELAGPEPVGIRAMEALTETGLTPVDLHPRLHHWAHSRQRIMHAEWWWDTLCPDDDRLRDASLTLLQSP</sequence>
<name>A0A177HL79_9ACTN</name>
<dbReference type="OrthoDB" id="292843at2"/>
<evidence type="ECO:0000313" key="2">
    <source>
        <dbReference type="Proteomes" id="UP000077381"/>
    </source>
</evidence>
<proteinExistence type="predicted"/>
<accession>A0A177HL79</accession>
<dbReference type="RefSeq" id="WP_067283300.1">
    <property type="nucleotide sequence ID" value="NZ_LOHS01000114.1"/>
</dbReference>
<dbReference type="AlphaFoldDB" id="A0A177HL79"/>
<dbReference type="Proteomes" id="UP000077381">
    <property type="component" value="Unassembled WGS sequence"/>
</dbReference>
<gene>
    <name evidence="1" type="ORF">STSP_55340</name>
</gene>
<protein>
    <recommendedName>
        <fullName evidence="3">HEAT repeat protein</fullName>
    </recommendedName>
</protein>
<evidence type="ECO:0008006" key="3">
    <source>
        <dbReference type="Google" id="ProtNLM"/>
    </source>
</evidence>